<dbReference type="RefSeq" id="WP_018213625.1">
    <property type="nucleotide sequence ID" value="NZ_FRDN01000017.1"/>
</dbReference>
<evidence type="ECO:0000313" key="1">
    <source>
        <dbReference type="EMBL" id="SHN86534.1"/>
    </source>
</evidence>
<protein>
    <submittedName>
        <fullName evidence="1">Uncharacterized protein</fullName>
    </submittedName>
</protein>
<name>A0A1M7UUB9_9FIRM</name>
<keyword evidence="2" id="KW-1185">Reference proteome</keyword>
<dbReference type="AlphaFoldDB" id="A0A1M7UUB9"/>
<accession>A0A1M7UUB9</accession>
<evidence type="ECO:0000313" key="2">
    <source>
        <dbReference type="Proteomes" id="UP000184010"/>
    </source>
</evidence>
<dbReference type="EMBL" id="FRDN01000017">
    <property type="protein sequence ID" value="SHN86534.1"/>
    <property type="molecule type" value="Genomic_DNA"/>
</dbReference>
<dbReference type="STRING" id="1121395.SAMN02745215_04657"/>
<organism evidence="1 2">
    <name type="scientific">Desulfitobacterium chlororespirans DSM 11544</name>
    <dbReference type="NCBI Taxonomy" id="1121395"/>
    <lineage>
        <taxon>Bacteria</taxon>
        <taxon>Bacillati</taxon>
        <taxon>Bacillota</taxon>
        <taxon>Clostridia</taxon>
        <taxon>Eubacteriales</taxon>
        <taxon>Desulfitobacteriaceae</taxon>
        <taxon>Desulfitobacterium</taxon>
    </lineage>
</organism>
<sequence length="61" mass="6852">MAIYTVIECDSCSNTLDSVGATPKYLMIKKAREKGWSVGKQIRCSDCKKHKKEDGKDAQEK</sequence>
<proteinExistence type="predicted"/>
<gene>
    <name evidence="1" type="ORF">SAMN02745215_04657</name>
</gene>
<dbReference type="Proteomes" id="UP000184010">
    <property type="component" value="Unassembled WGS sequence"/>
</dbReference>
<reference evidence="2" key="1">
    <citation type="submission" date="2016-12" db="EMBL/GenBank/DDBJ databases">
        <authorList>
            <person name="Varghese N."/>
            <person name="Submissions S."/>
        </authorList>
    </citation>
    <scope>NUCLEOTIDE SEQUENCE [LARGE SCALE GENOMIC DNA]</scope>
    <source>
        <strain evidence="2">DSM 11544</strain>
    </source>
</reference>